<keyword evidence="1" id="KW-0663">Pyridoxal phosphate</keyword>
<evidence type="ECO:0000256" key="1">
    <source>
        <dbReference type="ARBA" id="ARBA00022898"/>
    </source>
</evidence>
<accession>T1BMK2</accession>
<dbReference type="GO" id="GO:0030170">
    <property type="term" value="F:pyridoxal phosphate binding"/>
    <property type="evidence" value="ECO:0007669"/>
    <property type="project" value="InterPro"/>
</dbReference>
<dbReference type="InterPro" id="IPR015421">
    <property type="entry name" value="PyrdxlP-dep_Trfase_major"/>
</dbReference>
<dbReference type="InterPro" id="IPR000192">
    <property type="entry name" value="Aminotrans_V_dom"/>
</dbReference>
<dbReference type="GO" id="GO:0030429">
    <property type="term" value="F:kynureninase activity"/>
    <property type="evidence" value="ECO:0007669"/>
    <property type="project" value="InterPro"/>
</dbReference>
<dbReference type="NCBIfam" id="TIGR01814">
    <property type="entry name" value="kynureninase"/>
    <property type="match status" value="1"/>
</dbReference>
<protein>
    <submittedName>
        <fullName evidence="3">Kynureninase</fullName>
    </submittedName>
</protein>
<dbReference type="PANTHER" id="PTHR14084:SF0">
    <property type="entry name" value="KYNURENINASE"/>
    <property type="match status" value="1"/>
</dbReference>
<name>T1BMK2_9ZZZZ</name>
<dbReference type="Gene3D" id="3.40.640.10">
    <property type="entry name" value="Type I PLP-dependent aspartate aminotransferase-like (Major domain)"/>
    <property type="match status" value="1"/>
</dbReference>
<dbReference type="SUPFAM" id="SSF53383">
    <property type="entry name" value="PLP-dependent transferases"/>
    <property type="match status" value="1"/>
</dbReference>
<dbReference type="EMBL" id="AUZX01004809">
    <property type="protein sequence ID" value="EQD69793.1"/>
    <property type="molecule type" value="Genomic_DNA"/>
</dbReference>
<reference evidence="3" key="1">
    <citation type="submission" date="2013-08" db="EMBL/GenBank/DDBJ databases">
        <authorList>
            <person name="Mendez C."/>
            <person name="Richter M."/>
            <person name="Ferrer M."/>
            <person name="Sanchez J."/>
        </authorList>
    </citation>
    <scope>NUCLEOTIDE SEQUENCE</scope>
</reference>
<dbReference type="PANTHER" id="PTHR14084">
    <property type="entry name" value="KYNURENINASE"/>
    <property type="match status" value="1"/>
</dbReference>
<organism evidence="3">
    <name type="scientific">mine drainage metagenome</name>
    <dbReference type="NCBI Taxonomy" id="410659"/>
    <lineage>
        <taxon>unclassified sequences</taxon>
        <taxon>metagenomes</taxon>
        <taxon>ecological metagenomes</taxon>
    </lineage>
</organism>
<gene>
    <name evidence="3" type="ORF">B1A_06634</name>
</gene>
<sequence length="281" mass="31284">MALLRQRFAMPRMAQGGRCTYLCGHSLGPMPLAARQTVAEDLEDWERLGVLGHEDARRPWISYHDALATPLAELLGCRTDEVAVMNSLTVNLQLMLASFYRPERARRRILIEAGAFPSDRYAVVSQLQWHGCDPREDLLELAPRAGEELIREEDLEAVLDRCGEQIALVLWPGVQYLTGQAFDLARIARAAHAAGALVGFDLAHSVGNMPFPLRDSSADFAVWCSYKYLNAGPGALGGCFVHRRHFHAARPRLAGWWGHELTSRFDMPLIFAPPPARPAFS</sequence>
<proteinExistence type="predicted"/>
<reference evidence="3" key="2">
    <citation type="journal article" date="2014" name="ISME J.">
        <title>Microbial stratification in low pH oxic and suboxic macroscopic growths along an acid mine drainage.</title>
        <authorList>
            <person name="Mendez-Garcia C."/>
            <person name="Mesa V."/>
            <person name="Sprenger R.R."/>
            <person name="Richter M."/>
            <person name="Diez M.S."/>
            <person name="Solano J."/>
            <person name="Bargiela R."/>
            <person name="Golyshina O.V."/>
            <person name="Manteca A."/>
            <person name="Ramos J.L."/>
            <person name="Gallego J.R."/>
            <person name="Llorente I."/>
            <person name="Martins Dos Santos V.A."/>
            <person name="Jensen O.N."/>
            <person name="Pelaez A.I."/>
            <person name="Sanchez J."/>
            <person name="Ferrer M."/>
        </authorList>
    </citation>
    <scope>NUCLEOTIDE SEQUENCE</scope>
</reference>
<dbReference type="GO" id="GO:0005737">
    <property type="term" value="C:cytoplasm"/>
    <property type="evidence" value="ECO:0007669"/>
    <property type="project" value="InterPro"/>
</dbReference>
<evidence type="ECO:0000313" key="3">
    <source>
        <dbReference type="EMBL" id="EQD69793.1"/>
    </source>
</evidence>
<evidence type="ECO:0000259" key="2">
    <source>
        <dbReference type="Pfam" id="PF00266"/>
    </source>
</evidence>
<dbReference type="GO" id="GO:0019441">
    <property type="term" value="P:L-tryptophan catabolic process to kynurenine"/>
    <property type="evidence" value="ECO:0007669"/>
    <property type="project" value="TreeGrafter"/>
</dbReference>
<dbReference type="GO" id="GO:0043420">
    <property type="term" value="P:anthranilate metabolic process"/>
    <property type="evidence" value="ECO:0007669"/>
    <property type="project" value="TreeGrafter"/>
</dbReference>
<dbReference type="GO" id="GO:0009435">
    <property type="term" value="P:NAD+ biosynthetic process"/>
    <property type="evidence" value="ECO:0007669"/>
    <property type="project" value="InterPro"/>
</dbReference>
<dbReference type="Pfam" id="PF00266">
    <property type="entry name" value="Aminotran_5"/>
    <property type="match status" value="1"/>
</dbReference>
<dbReference type="InterPro" id="IPR015424">
    <property type="entry name" value="PyrdxlP-dep_Trfase"/>
</dbReference>
<dbReference type="InterPro" id="IPR010111">
    <property type="entry name" value="Kynureninase"/>
</dbReference>
<dbReference type="AlphaFoldDB" id="T1BMK2"/>
<feature type="domain" description="Aminotransferase class V" evidence="2">
    <location>
        <begin position="144"/>
        <end position="254"/>
    </location>
</feature>
<comment type="caution">
    <text evidence="3">The sequence shown here is derived from an EMBL/GenBank/DDBJ whole genome shotgun (WGS) entry which is preliminary data.</text>
</comment>